<name>A0ABQ7PUQ7_PLUXY</name>
<dbReference type="EMBL" id="JAHIBW010000029">
    <property type="protein sequence ID" value="KAG7296175.1"/>
    <property type="molecule type" value="Genomic_DNA"/>
</dbReference>
<proteinExistence type="predicted"/>
<dbReference type="Proteomes" id="UP000823941">
    <property type="component" value="Chromosome 29"/>
</dbReference>
<evidence type="ECO:0000313" key="1">
    <source>
        <dbReference type="EMBL" id="KAG7296175.1"/>
    </source>
</evidence>
<keyword evidence="2" id="KW-1185">Reference proteome</keyword>
<evidence type="ECO:0000313" key="2">
    <source>
        <dbReference type="Proteomes" id="UP000823941"/>
    </source>
</evidence>
<sequence length="56" mass="6050">MSDQKLHGASSPTIFPFHPLTCAIPADPDPQPLGPARRRFVLEDASVILSGHQELS</sequence>
<reference evidence="1 2" key="1">
    <citation type="submission" date="2021-06" db="EMBL/GenBank/DDBJ databases">
        <title>A haploid diamondback moth (Plutella xylostella L.) genome assembly resolves 31 chromosomes and identifies a diamide resistance mutation.</title>
        <authorList>
            <person name="Ward C.M."/>
            <person name="Perry K.D."/>
            <person name="Baker G."/>
            <person name="Powis K."/>
            <person name="Heckel D.G."/>
            <person name="Baxter S.W."/>
        </authorList>
    </citation>
    <scope>NUCLEOTIDE SEQUENCE [LARGE SCALE GENOMIC DNA]</scope>
    <source>
        <strain evidence="1 2">LV</strain>
        <tissue evidence="1">Single pupa</tissue>
    </source>
</reference>
<gene>
    <name evidence="1" type="ORF">JYU34_021276</name>
</gene>
<protein>
    <submittedName>
        <fullName evidence="1">Uncharacterized protein</fullName>
    </submittedName>
</protein>
<accession>A0ABQ7PUQ7</accession>
<comment type="caution">
    <text evidence="1">The sequence shown here is derived from an EMBL/GenBank/DDBJ whole genome shotgun (WGS) entry which is preliminary data.</text>
</comment>
<organism evidence="1 2">
    <name type="scientific">Plutella xylostella</name>
    <name type="common">Diamondback moth</name>
    <name type="synonym">Plutella maculipennis</name>
    <dbReference type="NCBI Taxonomy" id="51655"/>
    <lineage>
        <taxon>Eukaryota</taxon>
        <taxon>Metazoa</taxon>
        <taxon>Ecdysozoa</taxon>
        <taxon>Arthropoda</taxon>
        <taxon>Hexapoda</taxon>
        <taxon>Insecta</taxon>
        <taxon>Pterygota</taxon>
        <taxon>Neoptera</taxon>
        <taxon>Endopterygota</taxon>
        <taxon>Lepidoptera</taxon>
        <taxon>Glossata</taxon>
        <taxon>Ditrysia</taxon>
        <taxon>Yponomeutoidea</taxon>
        <taxon>Plutellidae</taxon>
        <taxon>Plutella</taxon>
    </lineage>
</organism>